<keyword evidence="3" id="KW-1185">Reference proteome</keyword>
<proteinExistence type="predicted"/>
<dbReference type="Proteomes" id="UP000009319">
    <property type="component" value="Unassembled WGS sequence"/>
</dbReference>
<gene>
    <name evidence="2" type="ORF">BN77_p10217</name>
</gene>
<protein>
    <submittedName>
        <fullName evidence="2">Uncharacterized protein</fullName>
    </submittedName>
</protein>
<name>K0Q5Y8_9HYPH</name>
<comment type="caution">
    <text evidence="2">The sequence shown here is derived from an EMBL/GenBank/DDBJ whole genome shotgun (WGS) entry which is preliminary data.</text>
</comment>
<feature type="region of interest" description="Disordered" evidence="1">
    <location>
        <begin position="104"/>
        <end position="136"/>
    </location>
</feature>
<evidence type="ECO:0000313" key="2">
    <source>
        <dbReference type="EMBL" id="CCM78979.1"/>
    </source>
</evidence>
<accession>K0Q5Y8</accession>
<sequence length="136" mass="14789">MNAGVTDKSDVAIALPQPIENVRVHPNANATCGGWQFDFLDLSAHLIFEPWMLIQKHGALADAATVPTLMSKIPIFKRDEPALMATSNFLVHVEALLPRRATGIRPLSRRTSKSAKRSLQSPSHRPGRASDNSIGA</sequence>
<dbReference type="HOGENOM" id="CLU_1873779_0_0_5"/>
<dbReference type="RefSeq" id="WP_007535850.1">
    <property type="nucleotide sequence ID" value="NZ_HF536773.1"/>
</dbReference>
<evidence type="ECO:0000256" key="1">
    <source>
        <dbReference type="SAM" id="MobiDB-lite"/>
    </source>
</evidence>
<dbReference type="EMBL" id="CANI01000042">
    <property type="protein sequence ID" value="CCM78979.1"/>
    <property type="molecule type" value="Genomic_DNA"/>
</dbReference>
<organism evidence="2 3">
    <name type="scientific">Rhizobium mesoamericanum STM3625</name>
    <dbReference type="NCBI Taxonomy" id="1211777"/>
    <lineage>
        <taxon>Bacteria</taxon>
        <taxon>Pseudomonadati</taxon>
        <taxon>Pseudomonadota</taxon>
        <taxon>Alphaproteobacteria</taxon>
        <taxon>Hyphomicrobiales</taxon>
        <taxon>Rhizobiaceae</taxon>
        <taxon>Rhizobium/Agrobacterium group</taxon>
        <taxon>Rhizobium</taxon>
    </lineage>
</organism>
<evidence type="ECO:0000313" key="3">
    <source>
        <dbReference type="Proteomes" id="UP000009319"/>
    </source>
</evidence>
<reference evidence="2 3" key="1">
    <citation type="journal article" date="2013" name="Genome Announc.">
        <title>Draft Genome Sequence of Rhizobium mesoamericanum STM3625, a Nitrogen-Fixing Symbiont of Mimosa pudica Isolated in French Guiana (South America).</title>
        <authorList>
            <person name="Moulin L."/>
            <person name="Mornico D."/>
            <person name="Melkonian R."/>
            <person name="Klonowska A."/>
        </authorList>
    </citation>
    <scope>NUCLEOTIDE SEQUENCE [LARGE SCALE GENOMIC DNA]</scope>
    <source>
        <strain evidence="2 3">STM3625</strain>
    </source>
</reference>
<feature type="compositionally biased region" description="Basic residues" evidence="1">
    <location>
        <begin position="107"/>
        <end position="116"/>
    </location>
</feature>
<dbReference type="AlphaFoldDB" id="K0Q5Y8"/>